<sequence>MHATLLITRSQSSPSGRLTSRYSARLIVLSQITIFSYSSLTINGEDLRAITRPFPPSFYPPPDGHIVAFSLSECSFRHLCKSYLKNLINCSGADK</sequence>
<keyword evidence="2" id="KW-1185">Reference proteome</keyword>
<protein>
    <submittedName>
        <fullName evidence="1">Uncharacterized protein</fullName>
    </submittedName>
</protein>
<proteinExistence type="predicted"/>
<reference evidence="1 2" key="1">
    <citation type="journal article" date="2016" name="Nat. Commun.">
        <title>Ectomycorrhizal ecology is imprinted in the genome of the dominant symbiotic fungus Cenococcum geophilum.</title>
        <authorList>
            <consortium name="DOE Joint Genome Institute"/>
            <person name="Peter M."/>
            <person name="Kohler A."/>
            <person name="Ohm R.A."/>
            <person name="Kuo A."/>
            <person name="Krutzmann J."/>
            <person name="Morin E."/>
            <person name="Arend M."/>
            <person name="Barry K.W."/>
            <person name="Binder M."/>
            <person name="Choi C."/>
            <person name="Clum A."/>
            <person name="Copeland A."/>
            <person name="Grisel N."/>
            <person name="Haridas S."/>
            <person name="Kipfer T."/>
            <person name="LaButti K."/>
            <person name="Lindquist E."/>
            <person name="Lipzen A."/>
            <person name="Maire R."/>
            <person name="Meier B."/>
            <person name="Mihaltcheva S."/>
            <person name="Molinier V."/>
            <person name="Murat C."/>
            <person name="Poggeler S."/>
            <person name="Quandt C.A."/>
            <person name="Sperisen C."/>
            <person name="Tritt A."/>
            <person name="Tisserant E."/>
            <person name="Crous P.W."/>
            <person name="Henrissat B."/>
            <person name="Nehls U."/>
            <person name="Egli S."/>
            <person name="Spatafora J.W."/>
            <person name="Grigoriev I.V."/>
            <person name="Martin F.M."/>
        </authorList>
    </citation>
    <scope>NUCLEOTIDE SEQUENCE [LARGE SCALE GENOMIC DNA]</scope>
    <source>
        <strain evidence="1 2">CBS 207.34</strain>
    </source>
</reference>
<gene>
    <name evidence="1" type="ORF">AOQ84DRAFT_172243</name>
</gene>
<evidence type="ECO:0000313" key="2">
    <source>
        <dbReference type="Proteomes" id="UP000250140"/>
    </source>
</evidence>
<dbReference type="AlphaFoldDB" id="A0A8E2JWM5"/>
<dbReference type="EMBL" id="KV748963">
    <property type="protein sequence ID" value="OCL11899.1"/>
    <property type="molecule type" value="Genomic_DNA"/>
</dbReference>
<dbReference type="Proteomes" id="UP000250140">
    <property type="component" value="Unassembled WGS sequence"/>
</dbReference>
<organism evidence="1 2">
    <name type="scientific">Glonium stellatum</name>
    <dbReference type="NCBI Taxonomy" id="574774"/>
    <lineage>
        <taxon>Eukaryota</taxon>
        <taxon>Fungi</taxon>
        <taxon>Dikarya</taxon>
        <taxon>Ascomycota</taxon>
        <taxon>Pezizomycotina</taxon>
        <taxon>Dothideomycetes</taxon>
        <taxon>Pleosporomycetidae</taxon>
        <taxon>Gloniales</taxon>
        <taxon>Gloniaceae</taxon>
        <taxon>Glonium</taxon>
    </lineage>
</organism>
<accession>A0A8E2JWM5</accession>
<name>A0A8E2JWM5_9PEZI</name>
<evidence type="ECO:0000313" key="1">
    <source>
        <dbReference type="EMBL" id="OCL11899.1"/>
    </source>
</evidence>